<evidence type="ECO:0000313" key="9">
    <source>
        <dbReference type="EMBL" id="KAK7230680.1"/>
    </source>
</evidence>
<dbReference type="PANTHER" id="PTHR10855">
    <property type="entry name" value="26S PROTEASOME NON-ATPASE REGULATORY SUBUNIT 12/COP9 SIGNALOSOME COMPLEX SUBUNIT 4"/>
    <property type="match status" value="1"/>
</dbReference>
<dbReference type="InterPro" id="IPR036388">
    <property type="entry name" value="WH-like_DNA-bd_sf"/>
</dbReference>
<evidence type="ECO:0000256" key="3">
    <source>
        <dbReference type="ARBA" id="ARBA00010417"/>
    </source>
</evidence>
<evidence type="ECO:0000256" key="6">
    <source>
        <dbReference type="ARBA" id="ARBA00022790"/>
    </source>
</evidence>
<dbReference type="Gene3D" id="1.10.10.10">
    <property type="entry name" value="Winged helix-like DNA-binding domain superfamily/Winged helix DNA-binding domain"/>
    <property type="match status" value="1"/>
</dbReference>
<dbReference type="InterPro" id="IPR040134">
    <property type="entry name" value="PSMD12/CSN4"/>
</dbReference>
<dbReference type="EMBL" id="JBBJCI010000426">
    <property type="protein sequence ID" value="KAK7230680.1"/>
    <property type="molecule type" value="Genomic_DNA"/>
</dbReference>
<evidence type="ECO:0000256" key="1">
    <source>
        <dbReference type="ARBA" id="ARBA00004123"/>
    </source>
</evidence>
<comment type="caution">
    <text evidence="9">The sequence shown here is derived from an EMBL/GenBank/DDBJ whole genome shotgun (WGS) entry which is preliminary data.</text>
</comment>
<dbReference type="InterPro" id="IPR036390">
    <property type="entry name" value="WH_DNA-bd_sf"/>
</dbReference>
<dbReference type="PROSITE" id="PS50250">
    <property type="entry name" value="PCI"/>
    <property type="match status" value="1"/>
</dbReference>
<comment type="similarity">
    <text evidence="3">Belongs to the CSN4 family.</text>
</comment>
<keyword evidence="5" id="KW-0963">Cytoplasm</keyword>
<name>A0ABR1FH33_AURAN</name>
<dbReference type="SMART" id="SM00088">
    <property type="entry name" value="PINT"/>
    <property type="match status" value="1"/>
</dbReference>
<evidence type="ECO:0000256" key="4">
    <source>
        <dbReference type="ARBA" id="ARBA00014881"/>
    </source>
</evidence>
<dbReference type="InterPro" id="IPR000717">
    <property type="entry name" value="PCI_dom"/>
</dbReference>
<sequence length="411" mass="44338">MADVGARLADIGGSGTSEDQKTKYKAVVDALAASSDVGGLQATLTHLLSDAVPQVVSRNVVAHFARAVAAVAPPERLESICSWAVAAIQPQKQSFEDADHALRHALYDCYLAEGSYKEAACTLGGIDVETCSKPYADLDKAALYVKIAETFLEDDESVDAETYVNRASGLMHAVDGKVHWALQLRYRVTLARTLDARRKFLDASMRYYELSQARHEEVNQDDLLALLSKAVTCALLGNAGPQRSRILGLLYKDERVTSQMEQSDAFAAHARVLKRMFTGQVVRTPEIAAFTATLLPHQKALLGDGLTIPEKAMIQHNLAAVSLVYVNASLREVGALLDIDPRRAEQVASRMIADGRLAAKLDQVDGVLHFADDAPPLARFDDSIAKICLAVNACYDKISALSDEATSAAAA</sequence>
<dbReference type="Pfam" id="PF22241">
    <property type="entry name" value="PSMD12-CSN4_N"/>
    <property type="match status" value="1"/>
</dbReference>
<accession>A0ABR1FH33</accession>
<evidence type="ECO:0000313" key="10">
    <source>
        <dbReference type="Proteomes" id="UP001363151"/>
    </source>
</evidence>
<dbReference type="SUPFAM" id="SSF46785">
    <property type="entry name" value="Winged helix' DNA-binding domain"/>
    <property type="match status" value="1"/>
</dbReference>
<gene>
    <name evidence="9" type="primary">COPS4</name>
    <name evidence="9" type="ORF">SO694_00078119</name>
</gene>
<proteinExistence type="inferred from homology"/>
<evidence type="ECO:0000256" key="7">
    <source>
        <dbReference type="ARBA" id="ARBA00023242"/>
    </source>
</evidence>
<dbReference type="InterPro" id="IPR054559">
    <property type="entry name" value="PSMD12-CSN4-like_N"/>
</dbReference>
<feature type="domain" description="PCI" evidence="8">
    <location>
        <begin position="196"/>
        <end position="375"/>
    </location>
</feature>
<dbReference type="Pfam" id="PF01399">
    <property type="entry name" value="PCI"/>
    <property type="match status" value="1"/>
</dbReference>
<keyword evidence="6" id="KW-0736">Signalosome</keyword>
<evidence type="ECO:0000259" key="8">
    <source>
        <dbReference type="PROSITE" id="PS50250"/>
    </source>
</evidence>
<keyword evidence="10" id="KW-1185">Reference proteome</keyword>
<organism evidence="9 10">
    <name type="scientific">Aureococcus anophagefferens</name>
    <name type="common">Harmful bloom alga</name>
    <dbReference type="NCBI Taxonomy" id="44056"/>
    <lineage>
        <taxon>Eukaryota</taxon>
        <taxon>Sar</taxon>
        <taxon>Stramenopiles</taxon>
        <taxon>Ochrophyta</taxon>
        <taxon>Pelagophyceae</taxon>
        <taxon>Pelagomonadales</taxon>
        <taxon>Pelagomonadaceae</taxon>
        <taxon>Aureococcus</taxon>
    </lineage>
</organism>
<comment type="subcellular location">
    <subcellularLocation>
        <location evidence="2">Cytoplasm</location>
    </subcellularLocation>
    <subcellularLocation>
        <location evidence="1">Nucleus</location>
    </subcellularLocation>
</comment>
<evidence type="ECO:0000256" key="2">
    <source>
        <dbReference type="ARBA" id="ARBA00004496"/>
    </source>
</evidence>
<protein>
    <recommendedName>
        <fullName evidence="4">COP9 signalosome complex subunit 4</fullName>
    </recommendedName>
</protein>
<reference evidence="9 10" key="1">
    <citation type="submission" date="2024-03" db="EMBL/GenBank/DDBJ databases">
        <title>Aureococcus anophagefferens CCMP1851 and Kratosvirus quantuckense: Draft genome of a second virus-susceptible host strain in the model system.</title>
        <authorList>
            <person name="Chase E."/>
            <person name="Truchon A.R."/>
            <person name="Schepens W."/>
            <person name="Wilhelm S.W."/>
        </authorList>
    </citation>
    <scope>NUCLEOTIDE SEQUENCE [LARGE SCALE GENOMIC DNA]</scope>
    <source>
        <strain evidence="9 10">CCMP1851</strain>
    </source>
</reference>
<dbReference type="PANTHER" id="PTHR10855:SF2">
    <property type="entry name" value="COP9 SIGNALOSOME COMPLEX SUBUNIT 4"/>
    <property type="match status" value="1"/>
</dbReference>
<dbReference type="Proteomes" id="UP001363151">
    <property type="component" value="Unassembled WGS sequence"/>
</dbReference>
<keyword evidence="7" id="KW-0539">Nucleus</keyword>
<evidence type="ECO:0000256" key="5">
    <source>
        <dbReference type="ARBA" id="ARBA00022490"/>
    </source>
</evidence>